<organism evidence="3 4">
    <name type="scientific">Sinanaerobacter chloroacetimidivorans</name>
    <dbReference type="NCBI Taxonomy" id="2818044"/>
    <lineage>
        <taxon>Bacteria</taxon>
        <taxon>Bacillati</taxon>
        <taxon>Bacillota</taxon>
        <taxon>Clostridia</taxon>
        <taxon>Peptostreptococcales</taxon>
        <taxon>Anaerovoracaceae</taxon>
        <taxon>Sinanaerobacter</taxon>
    </lineage>
</organism>
<evidence type="ECO:0000256" key="1">
    <source>
        <dbReference type="SAM" id="Phobius"/>
    </source>
</evidence>
<dbReference type="Proteomes" id="UP000675664">
    <property type="component" value="Unassembled WGS sequence"/>
</dbReference>
<comment type="caution">
    <text evidence="3">The sequence shown here is derived from an EMBL/GenBank/DDBJ whole genome shotgun (WGS) entry which is preliminary data.</text>
</comment>
<reference evidence="3" key="1">
    <citation type="submission" date="2021-04" db="EMBL/GenBank/DDBJ databases">
        <title>Sinoanaerobacter chloroacetimidivorans sp. nov., an obligate anaerobic bacterium isolated from anaerobic sludge.</title>
        <authorList>
            <person name="Bao Y."/>
        </authorList>
    </citation>
    <scope>NUCLEOTIDE SEQUENCE</scope>
    <source>
        <strain evidence="3">BAD-6</strain>
    </source>
</reference>
<evidence type="ECO:0000259" key="2">
    <source>
        <dbReference type="SMART" id="SM00900"/>
    </source>
</evidence>
<feature type="transmembrane region" description="Helical" evidence="1">
    <location>
        <begin position="7"/>
        <end position="26"/>
    </location>
</feature>
<dbReference type="AlphaFoldDB" id="A0A8J8B0U7"/>
<dbReference type="Pfam" id="PF04205">
    <property type="entry name" value="FMN_bind"/>
    <property type="match status" value="1"/>
</dbReference>
<gene>
    <name evidence="3" type="ORF">KCX82_03845</name>
</gene>
<evidence type="ECO:0000313" key="4">
    <source>
        <dbReference type="Proteomes" id="UP000675664"/>
    </source>
</evidence>
<name>A0A8J8B0U7_9FIRM</name>
<sequence>MKRLLKIAASILILIAVICAGGIFYISRGLEEGQNLALNGVDPPSLSDGTYHGIYDGGRWSNEVNVTITNQQISEIEVVKDVRFPKPEVTGELISRVIQEQTTAIDAVSGSTVTCKAYLKSIENALNR</sequence>
<evidence type="ECO:0000313" key="3">
    <source>
        <dbReference type="EMBL" id="MBR0596996.1"/>
    </source>
</evidence>
<dbReference type="SMART" id="SM00900">
    <property type="entry name" value="FMN_bind"/>
    <property type="match status" value="1"/>
</dbReference>
<dbReference type="GO" id="GO:0010181">
    <property type="term" value="F:FMN binding"/>
    <property type="evidence" value="ECO:0007669"/>
    <property type="project" value="InterPro"/>
</dbReference>
<feature type="domain" description="FMN-binding" evidence="2">
    <location>
        <begin position="58"/>
        <end position="127"/>
    </location>
</feature>
<dbReference type="RefSeq" id="WP_227017129.1">
    <property type="nucleotide sequence ID" value="NZ_JAGSND010000002.1"/>
</dbReference>
<proteinExistence type="predicted"/>
<reference evidence="3" key="2">
    <citation type="submission" date="2021-04" db="EMBL/GenBank/DDBJ databases">
        <authorList>
            <person name="Liu J."/>
        </authorList>
    </citation>
    <scope>NUCLEOTIDE SEQUENCE</scope>
    <source>
        <strain evidence="3">BAD-6</strain>
    </source>
</reference>
<accession>A0A8J8B0U7</accession>
<keyword evidence="1" id="KW-1133">Transmembrane helix</keyword>
<dbReference type="InterPro" id="IPR007329">
    <property type="entry name" value="FMN-bd"/>
</dbReference>
<keyword evidence="1" id="KW-0472">Membrane</keyword>
<dbReference type="GO" id="GO:0016020">
    <property type="term" value="C:membrane"/>
    <property type="evidence" value="ECO:0007669"/>
    <property type="project" value="InterPro"/>
</dbReference>
<keyword evidence="4" id="KW-1185">Reference proteome</keyword>
<keyword evidence="1" id="KW-0812">Transmembrane</keyword>
<dbReference type="Gene3D" id="3.90.1010.20">
    <property type="match status" value="1"/>
</dbReference>
<dbReference type="EMBL" id="JAGSND010000002">
    <property type="protein sequence ID" value="MBR0596996.1"/>
    <property type="molecule type" value="Genomic_DNA"/>
</dbReference>
<protein>
    <submittedName>
        <fullName evidence="3">FMN-binding protein</fullName>
    </submittedName>
</protein>